<evidence type="ECO:0000313" key="3">
    <source>
        <dbReference type="EMBL" id="UOO82125.1"/>
    </source>
</evidence>
<evidence type="ECO:0000256" key="1">
    <source>
        <dbReference type="SAM" id="MobiDB-lite"/>
    </source>
</evidence>
<protein>
    <submittedName>
        <fullName evidence="3">Helix-turn-helix transcriptional regulator</fullName>
    </submittedName>
</protein>
<proteinExistence type="predicted"/>
<dbReference type="PANTHER" id="PTHR35010">
    <property type="entry name" value="BLL4672 PROTEIN-RELATED"/>
    <property type="match status" value="1"/>
</dbReference>
<organism evidence="3 4">
    <name type="scientific">Uruburuella testudinis</name>
    <dbReference type="NCBI Taxonomy" id="1282863"/>
    <lineage>
        <taxon>Bacteria</taxon>
        <taxon>Pseudomonadati</taxon>
        <taxon>Pseudomonadota</taxon>
        <taxon>Betaproteobacteria</taxon>
        <taxon>Neisseriales</taxon>
        <taxon>Neisseriaceae</taxon>
        <taxon>Uruburuella</taxon>
    </lineage>
</organism>
<gene>
    <name evidence="3" type="ORF">LVJ83_01195</name>
</gene>
<dbReference type="SUPFAM" id="SSF47413">
    <property type="entry name" value="lambda repressor-like DNA-binding domains"/>
    <property type="match status" value="1"/>
</dbReference>
<dbReference type="Proteomes" id="UP000829817">
    <property type="component" value="Chromosome"/>
</dbReference>
<dbReference type="PANTHER" id="PTHR35010:SF2">
    <property type="entry name" value="BLL4672 PROTEIN"/>
    <property type="match status" value="1"/>
</dbReference>
<dbReference type="Gene3D" id="3.30.450.180">
    <property type="match status" value="1"/>
</dbReference>
<dbReference type="InterPro" id="IPR041413">
    <property type="entry name" value="MLTR_LBD"/>
</dbReference>
<sequence>MKRQRLSLQAADVGLPEVGSRRGGLSQQEVAVLSGVSTRWLARLEQGLFKEDDVELLRRVLNTLCFNAEEQDALLRQAGWQPQSWGEVPQQQLQKYLQKLLDGIDHPAYVVDHLWNRVCWNKSAARLFTHWLGKQVQHTSFIDYLLLDPHSRLFIQNWEKHVVLWLGRFFNNIRPYQDHESVVQFVDEHCRISPVFERLCNKRRHKRTSKIGLRYVFHTAKGDRAFGRMSFPVPDTPGWEMVVWLPAADKKTAPAPAPEKYADAPQGGQEPPSIAGDGLP</sequence>
<evidence type="ECO:0000313" key="4">
    <source>
        <dbReference type="Proteomes" id="UP000829817"/>
    </source>
</evidence>
<dbReference type="CDD" id="cd00093">
    <property type="entry name" value="HTH_XRE"/>
    <property type="match status" value="1"/>
</dbReference>
<reference evidence="3 4" key="1">
    <citation type="journal article" date="2022" name="Res Sq">
        <title>Evolution of multicellular longitudinally dividing oral cavity symbionts (Neisseriaceae).</title>
        <authorList>
            <person name="Nyongesa S."/>
            <person name="Weber P."/>
            <person name="Bernet E."/>
            <person name="Pullido F."/>
            <person name="Nieckarz M."/>
            <person name="Delaby M."/>
            <person name="Nieves C."/>
            <person name="Viehboeck T."/>
            <person name="Krause N."/>
            <person name="Rivera-Millot A."/>
            <person name="Nakamura A."/>
            <person name="Vischer N."/>
            <person name="VanNieuwenhze M."/>
            <person name="Brun Y."/>
            <person name="Cava F."/>
            <person name="Bulgheresi S."/>
            <person name="Veyrier F."/>
        </authorList>
    </citation>
    <scope>NUCLEOTIDE SEQUENCE [LARGE SCALE GENOMIC DNA]</scope>
    <source>
        <strain evidence="3 4">CCUG 63373m</strain>
    </source>
</reference>
<dbReference type="Pfam" id="PF17765">
    <property type="entry name" value="MLTR_LBD"/>
    <property type="match status" value="1"/>
</dbReference>
<keyword evidence="4" id="KW-1185">Reference proteome</keyword>
<dbReference type="InterPro" id="IPR010982">
    <property type="entry name" value="Lambda_DNA-bd_dom_sf"/>
</dbReference>
<accession>A0ABY4DTW9</accession>
<dbReference type="InterPro" id="IPR001387">
    <property type="entry name" value="Cro/C1-type_HTH"/>
</dbReference>
<evidence type="ECO:0000259" key="2">
    <source>
        <dbReference type="Pfam" id="PF17765"/>
    </source>
</evidence>
<dbReference type="RefSeq" id="WP_244785516.1">
    <property type="nucleotide sequence ID" value="NZ_CP091508.1"/>
</dbReference>
<feature type="region of interest" description="Disordered" evidence="1">
    <location>
        <begin position="252"/>
        <end position="280"/>
    </location>
</feature>
<dbReference type="Gene3D" id="1.10.260.40">
    <property type="entry name" value="lambda repressor-like DNA-binding domains"/>
    <property type="match status" value="1"/>
</dbReference>
<feature type="domain" description="MmyB-like transcription regulator ligand binding" evidence="2">
    <location>
        <begin position="96"/>
        <end position="253"/>
    </location>
</feature>
<dbReference type="EMBL" id="CP091508">
    <property type="protein sequence ID" value="UOO82125.1"/>
    <property type="molecule type" value="Genomic_DNA"/>
</dbReference>
<name>A0ABY4DTW9_9NEIS</name>